<keyword evidence="1" id="KW-0732">Signal</keyword>
<evidence type="ECO:0000313" key="2">
    <source>
        <dbReference type="EMBL" id="MBB6439734.1"/>
    </source>
</evidence>
<organism evidence="2 3">
    <name type="scientific">Streptomyces candidus</name>
    <dbReference type="NCBI Taxonomy" id="67283"/>
    <lineage>
        <taxon>Bacteria</taxon>
        <taxon>Bacillati</taxon>
        <taxon>Actinomycetota</taxon>
        <taxon>Actinomycetes</taxon>
        <taxon>Kitasatosporales</taxon>
        <taxon>Streptomycetaceae</taxon>
        <taxon>Streptomyces</taxon>
    </lineage>
</organism>
<name>A0A7X0HL82_9ACTN</name>
<dbReference type="AlphaFoldDB" id="A0A7X0HL82"/>
<gene>
    <name evidence="2" type="ORF">HNQ79_006246</name>
</gene>
<sequence>MNRKTAALAAGGMAAAALAAGGWAGYQHLEEQAGSGHVLRGYDATNPDSTAPLAQHIFTGKVLAFEERRELDHLATDIYRVDVTSVLRGDVRGTVRVTFAPDEEPVQRLIDGTTYVFATQARQDTVKDGQALLIQGEMKPADGTQLTAWKKAAALPVQQQQ</sequence>
<dbReference type="Proteomes" id="UP000540423">
    <property type="component" value="Unassembled WGS sequence"/>
</dbReference>
<protein>
    <submittedName>
        <fullName evidence="2">Uncharacterized protein</fullName>
    </submittedName>
</protein>
<comment type="caution">
    <text evidence="2">The sequence shown here is derived from an EMBL/GenBank/DDBJ whole genome shotgun (WGS) entry which is preliminary data.</text>
</comment>
<feature type="signal peptide" evidence="1">
    <location>
        <begin position="1"/>
        <end position="19"/>
    </location>
</feature>
<feature type="chain" id="PRO_5039348829" evidence="1">
    <location>
        <begin position="20"/>
        <end position="161"/>
    </location>
</feature>
<keyword evidence="3" id="KW-1185">Reference proteome</keyword>
<proteinExistence type="predicted"/>
<evidence type="ECO:0000256" key="1">
    <source>
        <dbReference type="SAM" id="SignalP"/>
    </source>
</evidence>
<dbReference type="RefSeq" id="WP_185036250.1">
    <property type="nucleotide sequence ID" value="NZ_BNBN01000006.1"/>
</dbReference>
<dbReference type="EMBL" id="JACHEM010000027">
    <property type="protein sequence ID" value="MBB6439734.1"/>
    <property type="molecule type" value="Genomic_DNA"/>
</dbReference>
<evidence type="ECO:0000313" key="3">
    <source>
        <dbReference type="Proteomes" id="UP000540423"/>
    </source>
</evidence>
<reference evidence="2 3" key="1">
    <citation type="submission" date="2020-08" db="EMBL/GenBank/DDBJ databases">
        <title>Genomic Encyclopedia of Type Strains, Phase IV (KMG-IV): sequencing the most valuable type-strain genomes for metagenomic binning, comparative biology and taxonomic classification.</title>
        <authorList>
            <person name="Goeker M."/>
        </authorList>
    </citation>
    <scope>NUCLEOTIDE SEQUENCE [LARGE SCALE GENOMIC DNA]</scope>
    <source>
        <strain evidence="2 3">DSM 40141</strain>
    </source>
</reference>
<accession>A0A7X0HL82</accession>